<evidence type="ECO:0000313" key="1">
    <source>
        <dbReference type="EMBL" id="MBP2322265.1"/>
    </source>
</evidence>
<comment type="caution">
    <text evidence="1">The sequence shown here is derived from an EMBL/GenBank/DDBJ whole genome shotgun (WGS) entry which is preliminary data.</text>
</comment>
<sequence>MRRPLPVRWLPAAFAPQPEQVVLTDERDRQLWAAFQALPDRCQRLLRVFAYAPDYTYAQLADAAGIGESSVGSMKGRCLKALKLKLDRRVFDQVDPMPEVIAVPQQPRARFAAFPEPVTRSAAHSLKFGHGDCTVQVEIGAALHGLVTPVTDVQVWWPDGMVSVDVDEYGLFTARKVPPGPVRLVVDGVVTDWFVR</sequence>
<keyword evidence="2" id="KW-1185">Reference proteome</keyword>
<evidence type="ECO:0000313" key="2">
    <source>
        <dbReference type="Proteomes" id="UP001519332"/>
    </source>
</evidence>
<reference evidence="1 2" key="1">
    <citation type="submission" date="2021-03" db="EMBL/GenBank/DDBJ databases">
        <title>Sequencing the genomes of 1000 actinobacteria strains.</title>
        <authorList>
            <person name="Klenk H.-P."/>
        </authorList>
    </citation>
    <scope>NUCLEOTIDE SEQUENCE [LARGE SCALE GENOMIC DNA]</scope>
    <source>
        <strain evidence="1 2">DSM 46670</strain>
    </source>
</reference>
<dbReference type="Gene3D" id="1.10.10.10">
    <property type="entry name" value="Winged helix-like DNA-binding domain superfamily/Winged helix DNA-binding domain"/>
    <property type="match status" value="1"/>
</dbReference>
<proteinExistence type="predicted"/>
<name>A0ABS4TDX1_9PSEU</name>
<dbReference type="InterPro" id="IPR013324">
    <property type="entry name" value="RNA_pol_sigma_r3/r4-like"/>
</dbReference>
<organism evidence="1 2">
    <name type="scientific">Kibdelosporangium banguiense</name>
    <dbReference type="NCBI Taxonomy" id="1365924"/>
    <lineage>
        <taxon>Bacteria</taxon>
        <taxon>Bacillati</taxon>
        <taxon>Actinomycetota</taxon>
        <taxon>Actinomycetes</taxon>
        <taxon>Pseudonocardiales</taxon>
        <taxon>Pseudonocardiaceae</taxon>
        <taxon>Kibdelosporangium</taxon>
    </lineage>
</organism>
<evidence type="ECO:0008006" key="3">
    <source>
        <dbReference type="Google" id="ProtNLM"/>
    </source>
</evidence>
<dbReference type="Proteomes" id="UP001519332">
    <property type="component" value="Unassembled WGS sequence"/>
</dbReference>
<gene>
    <name evidence="1" type="ORF">JOF56_002650</name>
</gene>
<protein>
    <recommendedName>
        <fullName evidence="3">Sigma-70 family RNA polymerase sigma factor</fullName>
    </recommendedName>
</protein>
<accession>A0ABS4TDX1</accession>
<dbReference type="EMBL" id="JAGINW010000001">
    <property type="protein sequence ID" value="MBP2322265.1"/>
    <property type="molecule type" value="Genomic_DNA"/>
</dbReference>
<dbReference type="InterPro" id="IPR036388">
    <property type="entry name" value="WH-like_DNA-bd_sf"/>
</dbReference>
<dbReference type="SUPFAM" id="SSF88659">
    <property type="entry name" value="Sigma3 and sigma4 domains of RNA polymerase sigma factors"/>
    <property type="match status" value="1"/>
</dbReference>